<dbReference type="Proteomes" id="UP000242469">
    <property type="component" value="Unassembled WGS sequence"/>
</dbReference>
<evidence type="ECO:0000313" key="1">
    <source>
        <dbReference type="EMBL" id="SEB01473.1"/>
    </source>
</evidence>
<dbReference type="Gene3D" id="1.25.40.20">
    <property type="entry name" value="Ankyrin repeat-containing domain"/>
    <property type="match status" value="1"/>
</dbReference>
<sequence>MLKSLFTSHYDKLAAAIVKGDEERTVRLLGKLSADALQQVDNDGRPLLELAIRSRQPRILQLLLQRTPAPLPKASCGTPLTVLALRQTETSLHLLSALLRAGADSNLIHTGRPLLHHCIEYCRETELMLHLSRLLEHGADINQPDDTGTTLLLRLLPTGNLPLLQFLLQSGAKCEPQWLESMEDPALLSQLRRTLDDIKIRNMMLGR</sequence>
<dbReference type="InterPro" id="IPR002110">
    <property type="entry name" value="Ankyrin_rpt"/>
</dbReference>
<gene>
    <name evidence="1" type="ORF">SAMN02745729_11314</name>
</gene>
<dbReference type="SMART" id="SM00248">
    <property type="entry name" value="ANK"/>
    <property type="match status" value="3"/>
</dbReference>
<dbReference type="PANTHER" id="PTHR24118">
    <property type="entry name" value="POTE ANKYRIN DOMAIN"/>
    <property type="match status" value="1"/>
</dbReference>
<proteinExistence type="predicted"/>
<dbReference type="AlphaFoldDB" id="A0A1H4FVT6"/>
<dbReference type="RefSeq" id="WP_091827263.1">
    <property type="nucleotide sequence ID" value="NZ_FNRJ01000013.1"/>
</dbReference>
<dbReference type="SUPFAM" id="SSF48403">
    <property type="entry name" value="Ankyrin repeat"/>
    <property type="match status" value="1"/>
</dbReference>
<accession>A0A1H4FVT6</accession>
<organism evidence="1 2">
    <name type="scientific">Marinobacterium iners DSM 11526</name>
    <dbReference type="NCBI Taxonomy" id="1122198"/>
    <lineage>
        <taxon>Bacteria</taxon>
        <taxon>Pseudomonadati</taxon>
        <taxon>Pseudomonadota</taxon>
        <taxon>Gammaproteobacteria</taxon>
        <taxon>Oceanospirillales</taxon>
        <taxon>Oceanospirillaceae</taxon>
        <taxon>Marinobacterium</taxon>
    </lineage>
</organism>
<dbReference type="STRING" id="1122198.SAMN02745729_11314"/>
<dbReference type="OrthoDB" id="6087427at2"/>
<dbReference type="PANTHER" id="PTHR24118:SF99">
    <property type="entry name" value="POTE ANKYRIN DOMAIN FAMILY MEMBER 3C-RELATED"/>
    <property type="match status" value="1"/>
</dbReference>
<protein>
    <submittedName>
        <fullName evidence="1">Ankyrin repeat-containing protein</fullName>
    </submittedName>
</protein>
<dbReference type="InterPro" id="IPR036770">
    <property type="entry name" value="Ankyrin_rpt-contain_sf"/>
</dbReference>
<dbReference type="EMBL" id="FNRJ01000013">
    <property type="protein sequence ID" value="SEB01473.1"/>
    <property type="molecule type" value="Genomic_DNA"/>
</dbReference>
<name>A0A1H4FVT6_9GAMM</name>
<evidence type="ECO:0000313" key="2">
    <source>
        <dbReference type="Proteomes" id="UP000242469"/>
    </source>
</evidence>
<keyword evidence="2" id="KW-1185">Reference proteome</keyword>
<reference evidence="2" key="1">
    <citation type="submission" date="2016-10" db="EMBL/GenBank/DDBJ databases">
        <authorList>
            <person name="Varghese N."/>
            <person name="Submissions S."/>
        </authorList>
    </citation>
    <scope>NUCLEOTIDE SEQUENCE [LARGE SCALE GENOMIC DNA]</scope>
    <source>
        <strain evidence="2">DSM 11526</strain>
    </source>
</reference>